<comment type="caution">
    <text evidence="1">The sequence shown here is derived from an EMBL/GenBank/DDBJ whole genome shotgun (WGS) entry which is preliminary data.</text>
</comment>
<sequence>MDLRRRYEEEVRDLGRLVDELTQAGMDRETIARLALATRYKDLTAEPLRSRILQRTVETYGNPAGPSIDFLRARGKSWDDIIDGATRPGRVSF</sequence>
<dbReference type="EMBL" id="JAHCDA010000003">
    <property type="protein sequence ID" value="MBS7812508.1"/>
    <property type="molecule type" value="Genomic_DNA"/>
</dbReference>
<accession>A0ABS5QIZ5</accession>
<proteinExistence type="predicted"/>
<reference evidence="1 2" key="1">
    <citation type="submission" date="2021-05" db="EMBL/GenBank/DDBJ databases">
        <title>Roseococcus sp. XZZS9, whole genome shotgun sequencing project.</title>
        <authorList>
            <person name="Zhao G."/>
            <person name="Shen L."/>
        </authorList>
    </citation>
    <scope>NUCLEOTIDE SEQUENCE [LARGE SCALE GENOMIC DNA]</scope>
    <source>
        <strain evidence="1 2">XZZS9</strain>
    </source>
</reference>
<dbReference type="Proteomes" id="UP000766336">
    <property type="component" value="Unassembled WGS sequence"/>
</dbReference>
<organism evidence="1 2">
    <name type="scientific">Roseococcus pinisoli</name>
    <dbReference type="NCBI Taxonomy" id="2835040"/>
    <lineage>
        <taxon>Bacteria</taxon>
        <taxon>Pseudomonadati</taxon>
        <taxon>Pseudomonadota</taxon>
        <taxon>Alphaproteobacteria</taxon>
        <taxon>Acetobacterales</taxon>
        <taxon>Roseomonadaceae</taxon>
        <taxon>Roseococcus</taxon>
    </lineage>
</organism>
<evidence type="ECO:0000313" key="2">
    <source>
        <dbReference type="Proteomes" id="UP000766336"/>
    </source>
</evidence>
<evidence type="ECO:0008006" key="3">
    <source>
        <dbReference type="Google" id="ProtNLM"/>
    </source>
</evidence>
<evidence type="ECO:0000313" key="1">
    <source>
        <dbReference type="EMBL" id="MBS7812508.1"/>
    </source>
</evidence>
<keyword evidence="2" id="KW-1185">Reference proteome</keyword>
<name>A0ABS5QIZ5_9PROT</name>
<gene>
    <name evidence="1" type="ORF">KHU32_16270</name>
</gene>
<dbReference type="RefSeq" id="WP_213671210.1">
    <property type="nucleotide sequence ID" value="NZ_JAHCDA010000003.1"/>
</dbReference>
<protein>
    <recommendedName>
        <fullName evidence="3">Regulatory protein RecX</fullName>
    </recommendedName>
</protein>